<dbReference type="PANTHER" id="PTHR22916:SF3">
    <property type="entry name" value="UDP-GLCNAC:BETAGAL BETA-1,3-N-ACETYLGLUCOSAMINYLTRANSFERASE-LIKE PROTEIN 1"/>
    <property type="match status" value="1"/>
</dbReference>
<name>B8FWH7_DESHD</name>
<proteinExistence type="predicted"/>
<sequence>MMITILMGTYNGAKFIAEQIESILSQTEKDWKLIISDDCSTDATASIVSKYAEAYQDKMTFIVRDKPSGSAKNNFIHMLSLYESEYIMTCDQDDVWLPTKIELTMKKMREMEDKFGKEKPLLVHTDLKIVDANLKVMADSMFEYQNLDSGCSALNNLIVQNIVTGCTMMINRCLLDWIRDVPEESIMHDWWLAITASAFGHIGFVKEPTVLYRQHSNNEVGAKSAKSLSYNLQRLMELRKSELTLRKTYEQAKAFLDIYEQNLSVEQSVMIKAYTSLTTYGKLKRIYLINKYDFWKIGFARRCGQIFFI</sequence>
<dbReference type="CDD" id="cd04196">
    <property type="entry name" value="GT_2_like_d"/>
    <property type="match status" value="1"/>
</dbReference>
<dbReference type="InterPro" id="IPR029044">
    <property type="entry name" value="Nucleotide-diphossugar_trans"/>
</dbReference>
<feature type="domain" description="Glycosyltransferase 2-like" evidence="1">
    <location>
        <begin position="4"/>
        <end position="110"/>
    </location>
</feature>
<reference evidence="2 3" key="1">
    <citation type="journal article" date="2012" name="BMC Microbiol.">
        <title>Genome sequence of Desulfitobacterium hafniense DCB-2, a Gram-positive anaerobe capable of dehalogenation and metal reduction.</title>
        <authorList>
            <person name="Kim S.H."/>
            <person name="Harzman C."/>
            <person name="Davis J.K."/>
            <person name="Hutcheson R."/>
            <person name="Broderick J.B."/>
            <person name="Marsh T.L."/>
            <person name="Tiedje J.M."/>
        </authorList>
    </citation>
    <scope>NUCLEOTIDE SEQUENCE [LARGE SCALE GENOMIC DNA]</scope>
    <source>
        <strain evidence="3">DSM 10664 / DCB-2</strain>
    </source>
</reference>
<accession>B8FWH7</accession>
<evidence type="ECO:0000259" key="1">
    <source>
        <dbReference type="Pfam" id="PF00535"/>
    </source>
</evidence>
<evidence type="ECO:0000313" key="3">
    <source>
        <dbReference type="Proteomes" id="UP000007726"/>
    </source>
</evidence>
<dbReference type="SUPFAM" id="SSF53448">
    <property type="entry name" value="Nucleotide-diphospho-sugar transferases"/>
    <property type="match status" value="1"/>
</dbReference>
<dbReference type="HOGENOM" id="CLU_025996_2_1_9"/>
<dbReference type="GO" id="GO:0016758">
    <property type="term" value="F:hexosyltransferase activity"/>
    <property type="evidence" value="ECO:0007669"/>
    <property type="project" value="UniProtKB-ARBA"/>
</dbReference>
<protein>
    <submittedName>
        <fullName evidence="2">Glycosyl transferase family 2</fullName>
    </submittedName>
</protein>
<dbReference type="CAZy" id="GT2">
    <property type="family name" value="Glycosyltransferase Family 2"/>
</dbReference>
<dbReference type="KEGG" id="dhd:Dhaf_4473"/>
<dbReference type="InterPro" id="IPR001173">
    <property type="entry name" value="Glyco_trans_2-like"/>
</dbReference>
<evidence type="ECO:0000313" key="2">
    <source>
        <dbReference type="EMBL" id="ACL22475.1"/>
    </source>
</evidence>
<dbReference type="Proteomes" id="UP000007726">
    <property type="component" value="Chromosome"/>
</dbReference>
<dbReference type="Gene3D" id="3.90.550.10">
    <property type="entry name" value="Spore Coat Polysaccharide Biosynthesis Protein SpsA, Chain A"/>
    <property type="match status" value="1"/>
</dbReference>
<dbReference type="EMBL" id="CP001336">
    <property type="protein sequence ID" value="ACL22475.1"/>
    <property type="molecule type" value="Genomic_DNA"/>
</dbReference>
<keyword evidence="2" id="KW-0808">Transferase</keyword>
<dbReference type="PANTHER" id="PTHR22916">
    <property type="entry name" value="GLYCOSYLTRANSFERASE"/>
    <property type="match status" value="1"/>
</dbReference>
<dbReference type="AlphaFoldDB" id="B8FWH7"/>
<organism evidence="2 3">
    <name type="scientific">Desulfitobacterium hafniense (strain DSM 10664 / DCB-2)</name>
    <dbReference type="NCBI Taxonomy" id="272564"/>
    <lineage>
        <taxon>Bacteria</taxon>
        <taxon>Bacillati</taxon>
        <taxon>Bacillota</taxon>
        <taxon>Clostridia</taxon>
        <taxon>Eubacteriales</taxon>
        <taxon>Desulfitobacteriaceae</taxon>
        <taxon>Desulfitobacterium</taxon>
    </lineage>
</organism>
<dbReference type="Pfam" id="PF00535">
    <property type="entry name" value="Glycos_transf_2"/>
    <property type="match status" value="1"/>
</dbReference>
<gene>
    <name evidence="2" type="ordered locus">Dhaf_4473</name>
</gene>